<sequence>MCRSPFVARAPRGLLISPKPTSTVVSLTDLGSLQKAKHRKGGTGWIGFEVAIVMSMKRQNERDEGADCVEFRLIAYNEILSLY</sequence>
<evidence type="ECO:0000313" key="2">
    <source>
        <dbReference type="Proteomes" id="UP000287651"/>
    </source>
</evidence>
<comment type="caution">
    <text evidence="1">The sequence shown here is derived from an EMBL/GenBank/DDBJ whole genome shotgun (WGS) entry which is preliminary data.</text>
</comment>
<name>A0A426YCE5_ENSVE</name>
<reference evidence="1 2" key="1">
    <citation type="journal article" date="2014" name="Agronomy (Basel)">
        <title>A Draft Genome Sequence for Ensete ventricosum, the Drought-Tolerant Tree Against Hunger.</title>
        <authorList>
            <person name="Harrison J."/>
            <person name="Moore K.A."/>
            <person name="Paszkiewicz K."/>
            <person name="Jones T."/>
            <person name="Grant M."/>
            <person name="Ambacheew D."/>
            <person name="Muzemil S."/>
            <person name="Studholme D.J."/>
        </authorList>
    </citation>
    <scope>NUCLEOTIDE SEQUENCE [LARGE SCALE GENOMIC DNA]</scope>
</reference>
<evidence type="ECO:0000313" key="1">
    <source>
        <dbReference type="EMBL" id="RRT49404.1"/>
    </source>
</evidence>
<dbReference type="AlphaFoldDB" id="A0A426YCE5"/>
<accession>A0A426YCE5</accession>
<organism evidence="1 2">
    <name type="scientific">Ensete ventricosum</name>
    <name type="common">Abyssinian banana</name>
    <name type="synonym">Musa ensete</name>
    <dbReference type="NCBI Taxonomy" id="4639"/>
    <lineage>
        <taxon>Eukaryota</taxon>
        <taxon>Viridiplantae</taxon>
        <taxon>Streptophyta</taxon>
        <taxon>Embryophyta</taxon>
        <taxon>Tracheophyta</taxon>
        <taxon>Spermatophyta</taxon>
        <taxon>Magnoliopsida</taxon>
        <taxon>Liliopsida</taxon>
        <taxon>Zingiberales</taxon>
        <taxon>Musaceae</taxon>
        <taxon>Ensete</taxon>
    </lineage>
</organism>
<dbReference type="Proteomes" id="UP000287651">
    <property type="component" value="Unassembled WGS sequence"/>
</dbReference>
<protein>
    <submittedName>
        <fullName evidence="1">Uncharacterized protein</fullName>
    </submittedName>
</protein>
<gene>
    <name evidence="1" type="ORF">B296_00023342</name>
</gene>
<dbReference type="EMBL" id="AMZH03013366">
    <property type="protein sequence ID" value="RRT49404.1"/>
    <property type="molecule type" value="Genomic_DNA"/>
</dbReference>
<proteinExistence type="predicted"/>